<protein>
    <recommendedName>
        <fullName evidence="1">RNA-directed DNA polymerase</fullName>
        <ecNumber evidence="1">2.7.7.49</ecNumber>
    </recommendedName>
</protein>
<dbReference type="InterPro" id="IPR000477">
    <property type="entry name" value="RT_dom"/>
</dbReference>
<dbReference type="SUPFAM" id="SSF56672">
    <property type="entry name" value="DNA/RNA polymerases"/>
    <property type="match status" value="1"/>
</dbReference>
<evidence type="ECO:0000256" key="5">
    <source>
        <dbReference type="ARBA" id="ARBA00022918"/>
    </source>
</evidence>
<evidence type="ECO:0000313" key="8">
    <source>
        <dbReference type="Proteomes" id="UP001314205"/>
    </source>
</evidence>
<dbReference type="InterPro" id="IPR041577">
    <property type="entry name" value="RT_RNaseH_2"/>
</dbReference>
<comment type="caution">
    <text evidence="7">The sequence shown here is derived from an EMBL/GenBank/DDBJ whole genome shotgun (WGS) entry which is preliminary data.</text>
</comment>
<dbReference type="CDD" id="cd01647">
    <property type="entry name" value="RT_LTR"/>
    <property type="match status" value="1"/>
</dbReference>
<keyword evidence="2" id="KW-0548">Nucleotidyltransferase</keyword>
<organism evidence="7 8">
    <name type="scientific">Parnassius mnemosyne</name>
    <name type="common">clouded apollo</name>
    <dbReference type="NCBI Taxonomy" id="213953"/>
    <lineage>
        <taxon>Eukaryota</taxon>
        <taxon>Metazoa</taxon>
        <taxon>Ecdysozoa</taxon>
        <taxon>Arthropoda</taxon>
        <taxon>Hexapoda</taxon>
        <taxon>Insecta</taxon>
        <taxon>Pterygota</taxon>
        <taxon>Neoptera</taxon>
        <taxon>Endopterygota</taxon>
        <taxon>Lepidoptera</taxon>
        <taxon>Glossata</taxon>
        <taxon>Ditrysia</taxon>
        <taxon>Papilionoidea</taxon>
        <taxon>Papilionidae</taxon>
        <taxon>Parnassiinae</taxon>
        <taxon>Parnassini</taxon>
        <taxon>Parnassius</taxon>
        <taxon>Driopa</taxon>
    </lineage>
</organism>
<name>A0AAV1L2I1_9NEOP</name>
<dbReference type="InterPro" id="IPR043502">
    <property type="entry name" value="DNA/RNA_pol_sf"/>
</dbReference>
<keyword evidence="5" id="KW-0695">RNA-directed DNA polymerase</keyword>
<reference evidence="7 8" key="1">
    <citation type="submission" date="2023-11" db="EMBL/GenBank/DDBJ databases">
        <authorList>
            <person name="Hedman E."/>
            <person name="Englund M."/>
            <person name="Stromberg M."/>
            <person name="Nyberg Akerstrom W."/>
            <person name="Nylinder S."/>
            <person name="Jareborg N."/>
            <person name="Kallberg Y."/>
            <person name="Kronander E."/>
        </authorList>
    </citation>
    <scope>NUCLEOTIDE SEQUENCE [LARGE SCALE GENOMIC DNA]</scope>
</reference>
<dbReference type="FunFam" id="3.10.20.370:FF:000001">
    <property type="entry name" value="Retrovirus-related Pol polyprotein from transposon 17.6-like protein"/>
    <property type="match status" value="1"/>
</dbReference>
<dbReference type="InterPro" id="IPR043128">
    <property type="entry name" value="Rev_trsase/Diguanyl_cyclase"/>
</dbReference>
<accession>A0AAV1L2I1</accession>
<dbReference type="EC" id="2.7.7.49" evidence="1"/>
<proteinExistence type="predicted"/>
<dbReference type="EMBL" id="CAVLGL010000084">
    <property type="protein sequence ID" value="CAK1589491.1"/>
    <property type="molecule type" value="Genomic_DNA"/>
</dbReference>
<dbReference type="PROSITE" id="PS50878">
    <property type="entry name" value="RT_POL"/>
    <property type="match status" value="1"/>
</dbReference>
<keyword evidence="4" id="KW-0255">Endonuclease</keyword>
<dbReference type="Gene3D" id="3.30.70.270">
    <property type="match status" value="2"/>
</dbReference>
<dbReference type="GO" id="GO:0003964">
    <property type="term" value="F:RNA-directed DNA polymerase activity"/>
    <property type="evidence" value="ECO:0007669"/>
    <property type="project" value="UniProtKB-KW"/>
</dbReference>
<keyword evidence="4" id="KW-0378">Hydrolase</keyword>
<dbReference type="GO" id="GO:0004519">
    <property type="term" value="F:endonuclease activity"/>
    <property type="evidence" value="ECO:0007669"/>
    <property type="project" value="UniProtKB-KW"/>
</dbReference>
<dbReference type="PANTHER" id="PTHR33064:SF37">
    <property type="entry name" value="RIBONUCLEASE H"/>
    <property type="match status" value="1"/>
</dbReference>
<dbReference type="PANTHER" id="PTHR33064">
    <property type="entry name" value="POL PROTEIN"/>
    <property type="match status" value="1"/>
</dbReference>
<dbReference type="Pfam" id="PF00078">
    <property type="entry name" value="RVT_1"/>
    <property type="match status" value="1"/>
</dbReference>
<evidence type="ECO:0000313" key="7">
    <source>
        <dbReference type="EMBL" id="CAK1589491.1"/>
    </source>
</evidence>
<dbReference type="FunFam" id="3.30.70.270:FF:000020">
    <property type="entry name" value="Transposon Tf2-6 polyprotein-like Protein"/>
    <property type="match status" value="1"/>
</dbReference>
<evidence type="ECO:0000256" key="1">
    <source>
        <dbReference type="ARBA" id="ARBA00012493"/>
    </source>
</evidence>
<dbReference type="InterPro" id="IPR051320">
    <property type="entry name" value="Viral_Replic_Matur_Polypro"/>
</dbReference>
<dbReference type="Pfam" id="PF17919">
    <property type="entry name" value="RT_RNaseH_2"/>
    <property type="match status" value="1"/>
</dbReference>
<evidence type="ECO:0000259" key="6">
    <source>
        <dbReference type="PROSITE" id="PS50878"/>
    </source>
</evidence>
<gene>
    <name evidence="7" type="ORF">PARMNEM_LOCUS9982</name>
</gene>
<evidence type="ECO:0000256" key="2">
    <source>
        <dbReference type="ARBA" id="ARBA00022695"/>
    </source>
</evidence>
<dbReference type="AlphaFoldDB" id="A0AAV1L2I1"/>
<feature type="domain" description="Reverse transcriptase" evidence="6">
    <location>
        <begin position="1"/>
        <end position="80"/>
    </location>
</feature>
<evidence type="ECO:0000256" key="3">
    <source>
        <dbReference type="ARBA" id="ARBA00022722"/>
    </source>
</evidence>
<evidence type="ECO:0000256" key="4">
    <source>
        <dbReference type="ARBA" id="ARBA00022759"/>
    </source>
</evidence>
<dbReference type="Proteomes" id="UP001314205">
    <property type="component" value="Unassembled WGS sequence"/>
</dbReference>
<dbReference type="FunFam" id="3.30.70.270:FF:000003">
    <property type="entry name" value="Transposon Ty3-G Gag-Pol polyprotein"/>
    <property type="match status" value="1"/>
</dbReference>
<keyword evidence="3" id="KW-0540">Nuclease</keyword>
<keyword evidence="2" id="KW-0808">Transferase</keyword>
<keyword evidence="8" id="KW-1185">Reference proteome</keyword>
<sequence>MAYGLRNAAQTCQRFMDDVLRGLEFCFGYLDDILVYSSNSAQHQQHHRQLFQRLTEYGVLINTNKCVFGQSEVNFLGYKVSAAGIQPLDAKVQANREFPPPKTVKEFRRFLGMVNFYRRLIPNGATIQAPLNQMLAGPKTKGSQPINMTPALLEAFNNCKNSLSEATLLVHPDSQAELAIQTDVSDSAIGAVLQQYQDNEWKPLAFSSKKLSPSQWKYSPYDRELLSIYEAIKHFCFMAEARNFAIITDSDVCFYNAPNELLATPVSLP</sequence>